<accession>A0A0S1TQS5</accession>
<dbReference type="EMBL" id="KR935745">
    <property type="protein sequence ID" value="ALM26237.1"/>
    <property type="molecule type" value="mRNA"/>
</dbReference>
<protein>
    <submittedName>
        <fullName evidence="11">Odorant receptor 47</fullName>
    </submittedName>
</protein>
<evidence type="ECO:0000313" key="11">
    <source>
        <dbReference type="EMBL" id="ALM26237.1"/>
    </source>
</evidence>
<evidence type="ECO:0000256" key="6">
    <source>
        <dbReference type="ARBA" id="ARBA00022989"/>
    </source>
</evidence>
<feature type="transmembrane region" description="Helical" evidence="10">
    <location>
        <begin position="97"/>
        <end position="115"/>
    </location>
</feature>
<dbReference type="GO" id="GO:0004984">
    <property type="term" value="F:olfactory receptor activity"/>
    <property type="evidence" value="ECO:0007669"/>
    <property type="project" value="InterPro"/>
</dbReference>
<dbReference type="AlphaFoldDB" id="A0A0S1TQS5"/>
<dbReference type="PANTHER" id="PTHR21137:SF35">
    <property type="entry name" value="ODORANT RECEPTOR 19A-RELATED"/>
    <property type="match status" value="1"/>
</dbReference>
<feature type="transmembrane region" description="Helical" evidence="10">
    <location>
        <begin position="198"/>
        <end position="221"/>
    </location>
</feature>
<evidence type="ECO:0000256" key="10">
    <source>
        <dbReference type="SAM" id="Phobius"/>
    </source>
</evidence>
<evidence type="ECO:0000256" key="7">
    <source>
        <dbReference type="ARBA" id="ARBA00023136"/>
    </source>
</evidence>
<feature type="non-terminal residue" evidence="11">
    <location>
        <position position="1"/>
    </location>
</feature>
<keyword evidence="8 11" id="KW-0675">Receptor</keyword>
<feature type="transmembrane region" description="Helical" evidence="10">
    <location>
        <begin position="285"/>
        <end position="306"/>
    </location>
</feature>
<dbReference type="GO" id="GO:0005886">
    <property type="term" value="C:plasma membrane"/>
    <property type="evidence" value="ECO:0007669"/>
    <property type="project" value="UniProtKB-SubCell"/>
</dbReference>
<feature type="transmembrane region" description="Helical" evidence="10">
    <location>
        <begin position="312"/>
        <end position="333"/>
    </location>
</feature>
<feature type="transmembrane region" description="Helical" evidence="10">
    <location>
        <begin position="153"/>
        <end position="178"/>
    </location>
</feature>
<comment type="subcellular location">
    <subcellularLocation>
        <location evidence="1">Cell membrane</location>
        <topology evidence="1">Multi-pass membrane protein</topology>
    </subcellularLocation>
</comment>
<keyword evidence="9" id="KW-0807">Transducer</keyword>
<dbReference type="GO" id="GO:0005549">
    <property type="term" value="F:odorant binding"/>
    <property type="evidence" value="ECO:0007669"/>
    <property type="project" value="InterPro"/>
</dbReference>
<evidence type="ECO:0000256" key="1">
    <source>
        <dbReference type="ARBA" id="ARBA00004651"/>
    </source>
</evidence>
<organism evidence="11">
    <name type="scientific">Athetis dissimilis</name>
    <name type="common">Moth</name>
    <name type="synonym">Proxenus dissimilis</name>
    <dbReference type="NCBI Taxonomy" id="1737331"/>
    <lineage>
        <taxon>Eukaryota</taxon>
        <taxon>Metazoa</taxon>
        <taxon>Ecdysozoa</taxon>
        <taxon>Arthropoda</taxon>
        <taxon>Hexapoda</taxon>
        <taxon>Insecta</taxon>
        <taxon>Pterygota</taxon>
        <taxon>Neoptera</taxon>
        <taxon>Endopterygota</taxon>
        <taxon>Lepidoptera</taxon>
        <taxon>Glossata</taxon>
        <taxon>Ditrysia</taxon>
        <taxon>Noctuoidea</taxon>
        <taxon>Noctuidae</taxon>
        <taxon>Noctuinae</taxon>
        <taxon>Athetis</taxon>
    </lineage>
</organism>
<gene>
    <name evidence="11" type="primary">OR47</name>
</gene>
<keyword evidence="5" id="KW-0552">Olfaction</keyword>
<dbReference type="InterPro" id="IPR004117">
    <property type="entry name" value="7tm6_olfct_rcpt"/>
</dbReference>
<reference evidence="11" key="1">
    <citation type="journal article" date="2016" name="PLoS ONE">
        <title>Identification of Putative Chemosensory Receptor Genes from the Athetis dissimilis Antennal Transcriptome.</title>
        <authorList>
            <person name="Dong J."/>
            <person name="Song Y."/>
            <person name="Li W."/>
            <person name="Shi J."/>
            <person name="Wang Z."/>
        </authorList>
    </citation>
    <scope>NUCLEOTIDE SEQUENCE</scope>
    <source>
        <tissue evidence="11">Antenna</tissue>
    </source>
</reference>
<evidence type="ECO:0000256" key="9">
    <source>
        <dbReference type="ARBA" id="ARBA00023224"/>
    </source>
</evidence>
<evidence type="ECO:0000256" key="3">
    <source>
        <dbReference type="ARBA" id="ARBA00022606"/>
    </source>
</evidence>
<keyword evidence="4 10" id="KW-0812">Transmembrane</keyword>
<keyword evidence="6 10" id="KW-1133">Transmembrane helix</keyword>
<evidence type="ECO:0000256" key="5">
    <source>
        <dbReference type="ARBA" id="ARBA00022725"/>
    </source>
</evidence>
<dbReference type="PANTHER" id="PTHR21137">
    <property type="entry name" value="ODORANT RECEPTOR"/>
    <property type="match status" value="1"/>
</dbReference>
<name>A0A0S1TQS5_ATHDI</name>
<sequence>LCRILNCTTRKTVDAKMKIFSIKDYSRTLGERNEFDKAVALPLFFQEIFGQNVLNPNWAWRNKMAKHILIIMLIIYVIFGTKEFLKYATDVTSRGEAYYTFDIILFFSLKYVIFINSRETFRKSYLTAKTSLLGIVKADSIEKSNEFLSKVKIVVKIMFAGILCPVNMYLGVAFWNYVLGTRVTLSKTTSTLMPMTSPYYEVGLVLHTIFLVEMGFTYCVIDLWFVTQMFLFCTASDSVVNKLKIEPKRSDESDMEYMDRLNNTLRGFYKDHVTLMEYLNILSDLYKWPTVIPLVSVMLSTCLILLCMSEKIEWQFLTNLVPTVIEIFAFNYLGEQVKSKGTQTYMALLEFDWSSMRLSDKTNYFIIISYINKQFRIKPALGNELSLVTMTSVMKASYQVCAVLQTMEV</sequence>
<keyword evidence="3" id="KW-0716">Sensory transduction</keyword>
<evidence type="ECO:0000256" key="2">
    <source>
        <dbReference type="ARBA" id="ARBA00022475"/>
    </source>
</evidence>
<dbReference type="GO" id="GO:0007165">
    <property type="term" value="P:signal transduction"/>
    <property type="evidence" value="ECO:0007669"/>
    <property type="project" value="UniProtKB-KW"/>
</dbReference>
<dbReference type="Pfam" id="PF02949">
    <property type="entry name" value="7tm_6"/>
    <property type="match status" value="1"/>
</dbReference>
<evidence type="ECO:0000256" key="8">
    <source>
        <dbReference type="ARBA" id="ARBA00023170"/>
    </source>
</evidence>
<feature type="transmembrane region" description="Helical" evidence="10">
    <location>
        <begin position="68"/>
        <end position="85"/>
    </location>
</feature>
<keyword evidence="2" id="KW-1003">Cell membrane</keyword>
<proteinExistence type="evidence at transcript level"/>
<evidence type="ECO:0000256" key="4">
    <source>
        <dbReference type="ARBA" id="ARBA00022692"/>
    </source>
</evidence>
<keyword evidence="7 10" id="KW-0472">Membrane</keyword>